<dbReference type="InterPro" id="IPR045540">
    <property type="entry name" value="YegS/DAGK_C"/>
</dbReference>
<dbReference type="EMBL" id="CAEZVZ010000002">
    <property type="protein sequence ID" value="CAB4635423.1"/>
    <property type="molecule type" value="Genomic_DNA"/>
</dbReference>
<dbReference type="PROSITE" id="PS50146">
    <property type="entry name" value="DAGK"/>
    <property type="match status" value="1"/>
</dbReference>
<dbReference type="Gene3D" id="3.40.50.10330">
    <property type="entry name" value="Probable inorganic polyphosphate/atp-NAD kinase, domain 1"/>
    <property type="match status" value="1"/>
</dbReference>
<keyword evidence="6" id="KW-0418">Kinase</keyword>
<evidence type="ECO:0000256" key="7">
    <source>
        <dbReference type="ARBA" id="ARBA00022840"/>
    </source>
</evidence>
<keyword evidence="9" id="KW-0443">Lipid metabolism</keyword>
<dbReference type="GO" id="GO:0005886">
    <property type="term" value="C:plasma membrane"/>
    <property type="evidence" value="ECO:0007669"/>
    <property type="project" value="TreeGrafter"/>
</dbReference>
<organism evidence="13">
    <name type="scientific">freshwater metagenome</name>
    <dbReference type="NCBI Taxonomy" id="449393"/>
    <lineage>
        <taxon>unclassified sequences</taxon>
        <taxon>metagenomes</taxon>
        <taxon>ecological metagenomes</taxon>
    </lineage>
</organism>
<reference evidence="13" key="1">
    <citation type="submission" date="2020-05" db="EMBL/GenBank/DDBJ databases">
        <authorList>
            <person name="Chiriac C."/>
            <person name="Salcher M."/>
            <person name="Ghai R."/>
            <person name="Kavagutti S V."/>
        </authorList>
    </citation>
    <scope>NUCLEOTIDE SEQUENCE</scope>
</reference>
<dbReference type="PANTHER" id="PTHR12358:SF106">
    <property type="entry name" value="LIPID KINASE YEGS"/>
    <property type="match status" value="1"/>
</dbReference>
<evidence type="ECO:0000256" key="5">
    <source>
        <dbReference type="ARBA" id="ARBA00022741"/>
    </source>
</evidence>
<dbReference type="GO" id="GO:0008654">
    <property type="term" value="P:phospholipid biosynthetic process"/>
    <property type="evidence" value="ECO:0007669"/>
    <property type="project" value="UniProtKB-KW"/>
</dbReference>
<evidence type="ECO:0000256" key="8">
    <source>
        <dbReference type="ARBA" id="ARBA00022842"/>
    </source>
</evidence>
<evidence type="ECO:0000256" key="6">
    <source>
        <dbReference type="ARBA" id="ARBA00022777"/>
    </source>
</evidence>
<dbReference type="Pfam" id="PF00781">
    <property type="entry name" value="DAGK_cat"/>
    <property type="match status" value="1"/>
</dbReference>
<evidence type="ECO:0000256" key="1">
    <source>
        <dbReference type="ARBA" id="ARBA00001946"/>
    </source>
</evidence>
<dbReference type="InterPro" id="IPR001206">
    <property type="entry name" value="Diacylglycerol_kinase_cat_dom"/>
</dbReference>
<gene>
    <name evidence="13" type="ORF">UFOPK2162_00023</name>
</gene>
<evidence type="ECO:0000259" key="12">
    <source>
        <dbReference type="PROSITE" id="PS50146"/>
    </source>
</evidence>
<feature type="domain" description="DAGKc" evidence="12">
    <location>
        <begin position="1"/>
        <end position="128"/>
    </location>
</feature>
<evidence type="ECO:0000256" key="10">
    <source>
        <dbReference type="ARBA" id="ARBA00023209"/>
    </source>
</evidence>
<dbReference type="SUPFAM" id="SSF111331">
    <property type="entry name" value="NAD kinase/diacylglycerol kinase-like"/>
    <property type="match status" value="1"/>
</dbReference>
<name>A0A6J6JGR9_9ZZZZ</name>
<dbReference type="Pfam" id="PF19279">
    <property type="entry name" value="YegS_C"/>
    <property type="match status" value="1"/>
</dbReference>
<dbReference type="Gene3D" id="2.60.200.40">
    <property type="match status" value="1"/>
</dbReference>
<comment type="cofactor">
    <cofactor evidence="1">
        <name>Mg(2+)</name>
        <dbReference type="ChEBI" id="CHEBI:18420"/>
    </cofactor>
</comment>
<dbReference type="PANTHER" id="PTHR12358">
    <property type="entry name" value="SPHINGOSINE KINASE"/>
    <property type="match status" value="1"/>
</dbReference>
<dbReference type="GO" id="GO:0046872">
    <property type="term" value="F:metal ion binding"/>
    <property type="evidence" value="ECO:0007669"/>
    <property type="project" value="UniProtKB-KW"/>
</dbReference>
<dbReference type="InterPro" id="IPR016064">
    <property type="entry name" value="NAD/diacylglycerol_kinase_sf"/>
</dbReference>
<keyword evidence="11" id="KW-1208">Phospholipid metabolism</keyword>
<dbReference type="InterPro" id="IPR017438">
    <property type="entry name" value="ATP-NAD_kinase_N"/>
</dbReference>
<sequence>MLILAVNPSSGKGRARALAHKAQLQFTEYGLKTLTIEGRDLNDFRDQLESAVRDHPVRAVIAFGGDGFIHEIIQHCTAHSLALGVIPCGTGNDFARSLNLYKLSLKDQVDLIAHENPKAVDLGLVDKSWFAAILSSGFDALVNERANAMRWPKGRMKYNFALLEKLFLLQTHRYRITMDDLVVDVDAVLITIANGSSYGGGMKVCPDATIDDGLFDIMILEKVSRIELIKVFPKVYFGKHVGHPAVSFHRCRSITIEGCGSAFADGEPISSLPLTARCVPDALLAWSA</sequence>
<dbReference type="GO" id="GO:0004143">
    <property type="term" value="F:ATP-dependent diacylglycerol kinase activity"/>
    <property type="evidence" value="ECO:0007669"/>
    <property type="project" value="TreeGrafter"/>
</dbReference>
<dbReference type="InterPro" id="IPR005218">
    <property type="entry name" value="Diacylglycerol/lipid_kinase"/>
</dbReference>
<keyword evidence="5" id="KW-0547">Nucleotide-binding</keyword>
<dbReference type="NCBIfam" id="TIGR00147">
    <property type="entry name" value="YegS/Rv2252/BmrU family lipid kinase"/>
    <property type="match status" value="1"/>
</dbReference>
<keyword evidence="4" id="KW-0479">Metal-binding</keyword>
<dbReference type="AlphaFoldDB" id="A0A6J6JGR9"/>
<evidence type="ECO:0000256" key="4">
    <source>
        <dbReference type="ARBA" id="ARBA00022723"/>
    </source>
</evidence>
<keyword evidence="3" id="KW-0808">Transferase</keyword>
<evidence type="ECO:0000256" key="2">
    <source>
        <dbReference type="ARBA" id="ARBA00022516"/>
    </source>
</evidence>
<accession>A0A6J6JGR9</accession>
<evidence type="ECO:0000256" key="9">
    <source>
        <dbReference type="ARBA" id="ARBA00023098"/>
    </source>
</evidence>
<dbReference type="GO" id="GO:0005524">
    <property type="term" value="F:ATP binding"/>
    <property type="evidence" value="ECO:0007669"/>
    <property type="project" value="UniProtKB-KW"/>
</dbReference>
<dbReference type="SMART" id="SM00046">
    <property type="entry name" value="DAGKc"/>
    <property type="match status" value="1"/>
</dbReference>
<keyword evidence="7" id="KW-0067">ATP-binding</keyword>
<keyword evidence="8" id="KW-0460">Magnesium</keyword>
<dbReference type="InterPro" id="IPR050187">
    <property type="entry name" value="Lipid_Phosphate_FormReg"/>
</dbReference>
<keyword evidence="10" id="KW-0594">Phospholipid biosynthesis</keyword>
<evidence type="ECO:0000313" key="13">
    <source>
        <dbReference type="EMBL" id="CAB4635423.1"/>
    </source>
</evidence>
<evidence type="ECO:0000256" key="3">
    <source>
        <dbReference type="ARBA" id="ARBA00022679"/>
    </source>
</evidence>
<keyword evidence="2" id="KW-0444">Lipid biosynthesis</keyword>
<evidence type="ECO:0000256" key="11">
    <source>
        <dbReference type="ARBA" id="ARBA00023264"/>
    </source>
</evidence>
<protein>
    <submittedName>
        <fullName evidence="13">Unannotated protein</fullName>
    </submittedName>
</protein>
<proteinExistence type="predicted"/>